<gene>
    <name evidence="1" type="ORF">IC609_02480</name>
</gene>
<proteinExistence type="predicted"/>
<comment type="caution">
    <text evidence="1">The sequence shown here is derived from an EMBL/GenBank/DDBJ whole genome shotgun (WGS) entry which is preliminary data.</text>
</comment>
<dbReference type="AlphaFoldDB" id="A0A927FDJ0"/>
<dbReference type="EMBL" id="JACYFT010000001">
    <property type="protein sequence ID" value="MBD8049395.1"/>
    <property type="molecule type" value="Genomic_DNA"/>
</dbReference>
<name>A0A927FDJ0_9BURK</name>
<organism evidence="1 2">
    <name type="scientific">Limnohabitans radicicola</name>
    <dbReference type="NCBI Taxonomy" id="2771427"/>
    <lineage>
        <taxon>Bacteria</taxon>
        <taxon>Pseudomonadati</taxon>
        <taxon>Pseudomonadota</taxon>
        <taxon>Betaproteobacteria</taxon>
        <taxon>Burkholderiales</taxon>
        <taxon>Comamonadaceae</taxon>
        <taxon>Limnohabitans</taxon>
    </lineage>
</organism>
<evidence type="ECO:0000313" key="1">
    <source>
        <dbReference type="EMBL" id="MBD8049395.1"/>
    </source>
</evidence>
<accession>A0A927FDJ0</accession>
<sequence>MPAELRAEWAPIVGNFIIEFGELESAISEVVRLSSTPSQFEILYTLNFVKRLDLAEAALVEWNNHSKELIKEAFKKIRDVVAKRNIIAHNGFSINIYELEGGETRYEFGMTPSYKQSSIWLTKEHLERDTALLVEFIKSIIEWIPKDCVANKVR</sequence>
<keyword evidence="2" id="KW-1185">Reference proteome</keyword>
<dbReference type="RefSeq" id="WP_225223963.1">
    <property type="nucleotide sequence ID" value="NZ_JACYFT010000001.1"/>
</dbReference>
<reference evidence="1" key="1">
    <citation type="submission" date="2020-09" db="EMBL/GenBank/DDBJ databases">
        <title>Genome seq and assembly of Limnohabitants sp.</title>
        <authorList>
            <person name="Chhetri G."/>
        </authorList>
    </citation>
    <scope>NUCLEOTIDE SEQUENCE</scope>
    <source>
        <strain evidence="1">JUR4</strain>
    </source>
</reference>
<protein>
    <submittedName>
        <fullName evidence="1">Uncharacterized protein</fullName>
    </submittedName>
</protein>
<evidence type="ECO:0000313" key="2">
    <source>
        <dbReference type="Proteomes" id="UP000647424"/>
    </source>
</evidence>
<dbReference type="Proteomes" id="UP000647424">
    <property type="component" value="Unassembled WGS sequence"/>
</dbReference>